<dbReference type="GO" id="GO:0051301">
    <property type="term" value="P:cell division"/>
    <property type="evidence" value="ECO:0007669"/>
    <property type="project" value="UniProtKB-KW"/>
</dbReference>
<evidence type="ECO:0000313" key="11">
    <source>
        <dbReference type="Proteomes" id="UP000562492"/>
    </source>
</evidence>
<dbReference type="PANTHER" id="PTHR37479">
    <property type="entry name" value="CELL DIVISION PROTEIN FTSL"/>
    <property type="match status" value="1"/>
</dbReference>
<proteinExistence type="inferred from homology"/>
<evidence type="ECO:0000256" key="3">
    <source>
        <dbReference type="ARBA" id="ARBA00022618"/>
    </source>
</evidence>
<comment type="function">
    <text evidence="8">Essential cell division protein. May link together the upstream cell division proteins, which are predominantly cytoplasmic, with the downstream cell division proteins, which are predominantly periplasmic.</text>
</comment>
<keyword evidence="2 8" id="KW-1003">Cell membrane</keyword>
<keyword evidence="6 8" id="KW-0472">Membrane</keyword>
<protein>
    <recommendedName>
        <fullName evidence="8 9">Cell division protein FtsL</fullName>
    </recommendedName>
</protein>
<comment type="subcellular location">
    <subcellularLocation>
        <location evidence="8">Cell inner membrane</location>
        <topology evidence="8">Single-pass type II membrane protein</topology>
    </subcellularLocation>
    <subcellularLocation>
        <location evidence="1">Cell membrane</location>
        <topology evidence="1">Single-pass type II membrane protein</topology>
    </subcellularLocation>
    <text evidence="8">Localizes to the division septum where it forms a ring structure.</text>
</comment>
<name>A0ABR6RDF4_9BURK</name>
<evidence type="ECO:0000256" key="8">
    <source>
        <dbReference type="HAMAP-Rule" id="MF_00910"/>
    </source>
</evidence>
<gene>
    <name evidence="8" type="primary">ftsL</name>
    <name evidence="10" type="ORF">HNP33_001204</name>
</gene>
<dbReference type="PANTHER" id="PTHR37479:SF1">
    <property type="entry name" value="CELL DIVISION PROTEIN FTSL"/>
    <property type="match status" value="1"/>
</dbReference>
<dbReference type="Pfam" id="PF04999">
    <property type="entry name" value="FtsL"/>
    <property type="match status" value="1"/>
</dbReference>
<comment type="subunit">
    <text evidence="8">Part of a complex composed of FtsB, FtsL and FtsQ.</text>
</comment>
<accession>A0ABR6RDF4</accession>
<dbReference type="Proteomes" id="UP000562492">
    <property type="component" value="Unassembled WGS sequence"/>
</dbReference>
<organism evidence="10 11">
    <name type="scientific">Comamonas odontotermitis</name>
    <dbReference type="NCBI Taxonomy" id="379895"/>
    <lineage>
        <taxon>Bacteria</taxon>
        <taxon>Pseudomonadati</taxon>
        <taxon>Pseudomonadota</taxon>
        <taxon>Betaproteobacteria</taxon>
        <taxon>Burkholderiales</taxon>
        <taxon>Comamonadaceae</taxon>
        <taxon>Comamonas</taxon>
    </lineage>
</organism>
<evidence type="ECO:0000256" key="9">
    <source>
        <dbReference type="NCBIfam" id="TIGR02209"/>
    </source>
</evidence>
<keyword evidence="3 8" id="KW-0132">Cell division</keyword>
<evidence type="ECO:0000256" key="1">
    <source>
        <dbReference type="ARBA" id="ARBA00004401"/>
    </source>
</evidence>
<reference evidence="10 11" key="1">
    <citation type="submission" date="2020-08" db="EMBL/GenBank/DDBJ databases">
        <title>Functional genomics of gut bacteria from endangered species of beetles.</title>
        <authorList>
            <person name="Carlos-Shanley C."/>
        </authorList>
    </citation>
    <scope>NUCLEOTIDE SEQUENCE [LARGE SCALE GENOMIC DNA]</scope>
    <source>
        <strain evidence="10 11">S00124</strain>
    </source>
</reference>
<comment type="similarity">
    <text evidence="8">Belongs to the FtsL family.</text>
</comment>
<evidence type="ECO:0000256" key="6">
    <source>
        <dbReference type="ARBA" id="ARBA00023136"/>
    </source>
</evidence>
<evidence type="ECO:0000256" key="5">
    <source>
        <dbReference type="ARBA" id="ARBA00022989"/>
    </source>
</evidence>
<dbReference type="NCBIfam" id="TIGR02209">
    <property type="entry name" value="ftsL_broad"/>
    <property type="match status" value="1"/>
</dbReference>
<dbReference type="HAMAP" id="MF_00910">
    <property type="entry name" value="FtsL"/>
    <property type="match status" value="1"/>
</dbReference>
<dbReference type="InterPro" id="IPR011922">
    <property type="entry name" value="Cell_div_FtsL"/>
</dbReference>
<sequence length="94" mass="10498">MLLRLNILLLILSILSAMALVQSQYEARKLFTELDRTVAQSRQLETDHQRLQVEKRAQATPLRLEQLARDKIGMQTATPAVTVYVQEPGAGAAP</sequence>
<evidence type="ECO:0000313" key="10">
    <source>
        <dbReference type="EMBL" id="MBB6577153.1"/>
    </source>
</evidence>
<comment type="caution">
    <text evidence="10">The sequence shown here is derived from an EMBL/GenBank/DDBJ whole genome shotgun (WGS) entry which is preliminary data.</text>
</comment>
<evidence type="ECO:0000256" key="4">
    <source>
        <dbReference type="ARBA" id="ARBA00022692"/>
    </source>
</evidence>
<dbReference type="EMBL" id="JACHKZ010000005">
    <property type="protein sequence ID" value="MBB6577153.1"/>
    <property type="molecule type" value="Genomic_DNA"/>
</dbReference>
<keyword evidence="5 8" id="KW-1133">Transmembrane helix</keyword>
<keyword evidence="7 8" id="KW-0131">Cell cycle</keyword>
<keyword evidence="8" id="KW-0997">Cell inner membrane</keyword>
<keyword evidence="11" id="KW-1185">Reference proteome</keyword>
<evidence type="ECO:0000256" key="7">
    <source>
        <dbReference type="ARBA" id="ARBA00023306"/>
    </source>
</evidence>
<evidence type="ECO:0000256" key="2">
    <source>
        <dbReference type="ARBA" id="ARBA00022475"/>
    </source>
</evidence>
<keyword evidence="4 8" id="KW-0812">Transmembrane</keyword>